<dbReference type="InterPro" id="IPR037221">
    <property type="entry name" value="H-type_lectin_dom_sf"/>
</dbReference>
<feature type="compositionally biased region" description="Polar residues" evidence="2">
    <location>
        <begin position="174"/>
        <end position="184"/>
    </location>
</feature>
<dbReference type="SUPFAM" id="SSF141086">
    <property type="entry name" value="Agglutinin HPA-like"/>
    <property type="match status" value="1"/>
</dbReference>
<dbReference type="AlphaFoldDB" id="A0AAV9W7A7"/>
<feature type="region of interest" description="Disordered" evidence="2">
    <location>
        <begin position="50"/>
        <end position="244"/>
    </location>
</feature>
<organism evidence="4 5">
    <name type="scientific">Arthrobotrys musiformis</name>
    <dbReference type="NCBI Taxonomy" id="47236"/>
    <lineage>
        <taxon>Eukaryota</taxon>
        <taxon>Fungi</taxon>
        <taxon>Dikarya</taxon>
        <taxon>Ascomycota</taxon>
        <taxon>Pezizomycotina</taxon>
        <taxon>Orbiliomycetes</taxon>
        <taxon>Orbiliales</taxon>
        <taxon>Orbiliaceae</taxon>
        <taxon>Arthrobotrys</taxon>
    </lineage>
</organism>
<evidence type="ECO:0000256" key="1">
    <source>
        <dbReference type="SAM" id="Coils"/>
    </source>
</evidence>
<evidence type="ECO:0000313" key="5">
    <source>
        <dbReference type="Proteomes" id="UP001370758"/>
    </source>
</evidence>
<gene>
    <name evidence="4" type="ORF">TWF481_008489</name>
</gene>
<feature type="compositionally biased region" description="Polar residues" evidence="2">
    <location>
        <begin position="201"/>
        <end position="216"/>
    </location>
</feature>
<feature type="domain" description="H-type lectin" evidence="3">
    <location>
        <begin position="796"/>
        <end position="858"/>
    </location>
</feature>
<feature type="compositionally biased region" description="Polar residues" evidence="2">
    <location>
        <begin position="97"/>
        <end position="116"/>
    </location>
</feature>
<dbReference type="Gene3D" id="2.60.40.2080">
    <property type="match status" value="2"/>
</dbReference>
<dbReference type="Pfam" id="PF09458">
    <property type="entry name" value="H_lectin"/>
    <property type="match status" value="1"/>
</dbReference>
<evidence type="ECO:0000313" key="4">
    <source>
        <dbReference type="EMBL" id="KAK6503472.1"/>
    </source>
</evidence>
<feature type="coiled-coil region" evidence="1">
    <location>
        <begin position="583"/>
        <end position="610"/>
    </location>
</feature>
<dbReference type="InterPro" id="IPR019019">
    <property type="entry name" value="H-type_lectin_domain"/>
</dbReference>
<dbReference type="Proteomes" id="UP001370758">
    <property type="component" value="Unassembled WGS sequence"/>
</dbReference>
<evidence type="ECO:0000259" key="3">
    <source>
        <dbReference type="Pfam" id="PF09458"/>
    </source>
</evidence>
<protein>
    <recommendedName>
        <fullName evidence="3">H-type lectin domain-containing protein</fullName>
    </recommendedName>
</protein>
<dbReference type="GO" id="GO:0007155">
    <property type="term" value="P:cell adhesion"/>
    <property type="evidence" value="ECO:0007669"/>
    <property type="project" value="InterPro"/>
</dbReference>
<comment type="caution">
    <text evidence="4">The sequence shown here is derived from an EMBL/GenBank/DDBJ whole genome shotgun (WGS) entry which is preliminary data.</text>
</comment>
<proteinExistence type="predicted"/>
<sequence length="968" mass="106939">MSSMLAPYNPAMRLGQGYNSFTQQICIDGAVIIDPKKAEDGLKRGGVTMRDITTAMRPPDNGRTGATSTSTTAPSTPSAAGRSDTPVPGLKRYIKSRTGSEVSMGAASTSSRNLTRMKSPPPTAPYVSGLPKSILDGYTRPKLSSDTLVGFTPSDSGPLPPPPAWKDREKHNRSPFSENSVSSAESRRRKGKGVIAGAGIPSSTHEATASPVSVASQKRRVSPASQNKRPSPTSSVYSTQDESDSGFGLAKLRIRHGEPVSRRDWGSASDGSVPGQDVRFMARFVNNLSDITEDMNISAARTIKRGRIDGLGGDSFIDVEKFKQADLNFYIRVRVTNQKIDVRDALQFSPDWIIVDKEFTECFGDTFISGFVDGGEFNALLSIRVLNRAKVKDIEVGWVLLRTKEFSVDILTSTISVKSVFGNSLFTLDSLGKEEWERRDIDNHCEINVSAIWSGGGRIKSSEKQWPIHSLLEAAANFPDLVASEPHRTYAILTSYPYLRSFYKNGELQIPLAPYGHAIRRTKVLLDAYLDYKSLRQRLDEDIADIQNGDKVFQSKEYFRRPSIQFRQDVGSVEDDSRFAPNIGELDQAIKAATSQMKKIMEEVDILVKDPDSAMEAGKPTFQHPDVFRSRIPKLLPKMAKDIVARSAVVVQSDESELYLVSSGGSRANMMSGKFIPRTEEAENYHYAGSYSFVKDTNQESSHIAKRVRNETQDQLPPRIFTGIRHLTAVSDAFMDPSLRFRVYSTSETAKGFDCCFHDWSSKRITGGTFDVLAVNRSDPNFLTGAVEGRGVREWSIKFSRAFKRAPEVVIWLTGVDINKTQEPSLDLDVRAITSTGFRLLPKIPNPETWASFSWLAYNPDAGGIISGFLEFGSRKHNYGDNGKVEFPPGTFSQRPRVLAALHGFSLYPATEDEESDSKPNPKEMADAMAKGEIELEVGKTTMDGFNWGFRATVPKGCKVVMQWIAVA</sequence>
<dbReference type="GO" id="GO:0030246">
    <property type="term" value="F:carbohydrate binding"/>
    <property type="evidence" value="ECO:0007669"/>
    <property type="project" value="InterPro"/>
</dbReference>
<accession>A0AAV9W7A7</accession>
<keyword evidence="1" id="KW-0175">Coiled coil</keyword>
<feature type="compositionally biased region" description="Polar residues" evidence="2">
    <location>
        <begin position="223"/>
        <end position="240"/>
    </location>
</feature>
<keyword evidence="5" id="KW-1185">Reference proteome</keyword>
<name>A0AAV9W7A7_9PEZI</name>
<dbReference type="EMBL" id="JAVHJL010000005">
    <property type="protein sequence ID" value="KAK6503472.1"/>
    <property type="molecule type" value="Genomic_DNA"/>
</dbReference>
<reference evidence="4 5" key="1">
    <citation type="submission" date="2023-08" db="EMBL/GenBank/DDBJ databases">
        <authorList>
            <person name="Palmer J.M."/>
        </authorList>
    </citation>
    <scope>NUCLEOTIDE SEQUENCE [LARGE SCALE GENOMIC DNA]</scope>
    <source>
        <strain evidence="4 5">TWF481</strain>
    </source>
</reference>
<evidence type="ECO:0000256" key="2">
    <source>
        <dbReference type="SAM" id="MobiDB-lite"/>
    </source>
</evidence>
<feature type="compositionally biased region" description="Low complexity" evidence="2">
    <location>
        <begin position="63"/>
        <end position="83"/>
    </location>
</feature>